<dbReference type="STRING" id="1218492.JG30_07350"/>
<proteinExistence type="predicted"/>
<dbReference type="AlphaFoldDB" id="A0A0F4LUP2"/>
<reference evidence="2 3" key="1">
    <citation type="submission" date="2015-01" db="EMBL/GenBank/DDBJ databases">
        <title>Comparative genomics of the lactic acid bacteria isolated from the honey bee gut.</title>
        <authorList>
            <person name="Ellegaard K.M."/>
            <person name="Tamarit D."/>
            <person name="Javelind E."/>
            <person name="Olofsson T."/>
            <person name="Andersson S.G."/>
            <person name="Vasquez A."/>
        </authorList>
    </citation>
    <scope>NUCLEOTIDE SEQUENCE [LARGE SCALE GENOMIC DNA]</scope>
    <source>
        <strain evidence="2 3">Bin4</strain>
    </source>
</reference>
<comment type="caution">
    <text evidence="2">The sequence shown here is derived from an EMBL/GenBank/DDBJ whole genome shotgun (WGS) entry which is preliminary data.</text>
</comment>
<feature type="region of interest" description="Disordered" evidence="1">
    <location>
        <begin position="74"/>
        <end position="96"/>
    </location>
</feature>
<dbReference type="OrthoDB" id="2267145at2"/>
<sequence>MKNKTKNLFHLSWFQSLIFIIAFISSLTSSPLVLQARSSVNNTARLSDQFSKASFPLLGQDLLRQSDDKNAAVYDNDDDDFKNLPNDNPPEPTNPSYREYQLPTLSTKDLVVHLVPGKSLTGSNINLPNLTASDLSTLTKSNINIDSSSKLQGTDLAQLDYNSATQDLNISLTDTALMKTNGAGTQLVLNIQSPDSLRKDQVVIGIWRNYIMHPYGEIDLGNKLHLQYMLNNDSSTTDTATDTIPTRFVPNFRIRDESQSKIIDTMYYGNNITSNGSHHFYVGTGKDISDSYSRSLVNPANHCYVIKDPQDPNTILFQFDSAPTIKYQTWRLRVLSKSEKSSTGQYVVLKQKFINYTVNSNNKPVNLPPVWFYRKYDTMLNGHDHVPIYYRELNADGIPRGLYFKNTGEAYRLDFLFDIPGGPDGWQADYFNRDIDDFIGQRKEGHKPDETALTGVDSGIQMTWSQNKIGALAFGQSSPTIGFDTSSSAALAPTIRTKEGPLTYCHDTDKGEDMPPVKLSGTVNSTNKQVNYVNLYYLIDDPTIPSSNTQRKPLGQVQINEHELTSWAKFDNLQITDEDDLKTLNSPNSQGHSIYIYGIDDQGYQSNIVEIKVLPNVKVPINYICGTQNIKDPNYFLKSKGETYDLNNTDYAPTKILFKGTYYKLSPNQTDLSGAVTTDLQEINIKYEKAGSIAITQVPKLDFGKIMLLPKPTYYNIVTQTGDLQITNDTIDPPFWKLRMSADPFYRVTEDNQLDKNDSLEGLLYYRKPSKDSVLPNNPVPINTIPKEVSSYADLAASASETQGNTTTTSFQKVWWDSSKAPTKQVSGPLLLPPSSLKHPQATYRSTVTWSLVNAY</sequence>
<evidence type="ECO:0008006" key="4">
    <source>
        <dbReference type="Google" id="ProtNLM"/>
    </source>
</evidence>
<name>A0A0F4LUP2_9LACO</name>
<dbReference type="EMBL" id="JXJQ01000007">
    <property type="protein sequence ID" value="KJY62088.1"/>
    <property type="molecule type" value="Genomic_DNA"/>
</dbReference>
<evidence type="ECO:0000313" key="2">
    <source>
        <dbReference type="EMBL" id="KJY62088.1"/>
    </source>
</evidence>
<dbReference type="PATRIC" id="fig|1218492.5.peg.872"/>
<keyword evidence="3" id="KW-1185">Reference proteome</keyword>
<evidence type="ECO:0000256" key="1">
    <source>
        <dbReference type="SAM" id="MobiDB-lite"/>
    </source>
</evidence>
<dbReference type="HOGENOM" id="CLU_333646_0_0_9"/>
<dbReference type="RefSeq" id="WP_046316287.1">
    <property type="nucleotide sequence ID" value="NZ_JBHSZT010000001.1"/>
</dbReference>
<evidence type="ECO:0000313" key="3">
    <source>
        <dbReference type="Proteomes" id="UP000033558"/>
    </source>
</evidence>
<accession>A0A0F4LUP2</accession>
<dbReference type="Proteomes" id="UP000033558">
    <property type="component" value="Unassembled WGS sequence"/>
</dbReference>
<gene>
    <name evidence="2" type="ORF">JG30_07350</name>
</gene>
<organism evidence="2 3">
    <name type="scientific">Bombilactobacillus mellifer</name>
    <dbReference type="NCBI Taxonomy" id="1218492"/>
    <lineage>
        <taxon>Bacteria</taxon>
        <taxon>Bacillati</taxon>
        <taxon>Bacillota</taxon>
        <taxon>Bacilli</taxon>
        <taxon>Lactobacillales</taxon>
        <taxon>Lactobacillaceae</taxon>
        <taxon>Bombilactobacillus</taxon>
    </lineage>
</organism>
<protein>
    <recommendedName>
        <fullName evidence="4">WxL domain-containing protein</fullName>
    </recommendedName>
</protein>